<dbReference type="AlphaFoldDB" id="A0A1F6GXC8"/>
<feature type="domain" description="Carrier" evidence="1">
    <location>
        <begin position="1"/>
        <end position="62"/>
    </location>
</feature>
<sequence>MDASTQIDPTADLMDEVGLDSLEAFEMVITLHEFLGVDMPEDVDIKKVGNLRGIAQYIKDEYDTETVEQFMQRDVADLAKMQQKDDSLGV</sequence>
<dbReference type="SUPFAM" id="SSF47336">
    <property type="entry name" value="ACP-like"/>
    <property type="match status" value="1"/>
</dbReference>
<comment type="caution">
    <text evidence="2">The sequence shown here is derived from an EMBL/GenBank/DDBJ whole genome shotgun (WGS) entry which is preliminary data.</text>
</comment>
<dbReference type="EMBL" id="MFNF01000021">
    <property type="protein sequence ID" value="OGH02712.1"/>
    <property type="molecule type" value="Genomic_DNA"/>
</dbReference>
<accession>A0A1F6GXC8</accession>
<dbReference type="InterPro" id="IPR036736">
    <property type="entry name" value="ACP-like_sf"/>
</dbReference>
<gene>
    <name evidence="2" type="ORF">A2557_11560</name>
</gene>
<evidence type="ECO:0000313" key="3">
    <source>
        <dbReference type="Proteomes" id="UP000177583"/>
    </source>
</evidence>
<proteinExistence type="predicted"/>
<dbReference type="Proteomes" id="UP000177583">
    <property type="component" value="Unassembled WGS sequence"/>
</dbReference>
<dbReference type="Gene3D" id="1.10.1200.10">
    <property type="entry name" value="ACP-like"/>
    <property type="match status" value="1"/>
</dbReference>
<organism evidence="2 3">
    <name type="scientific">Candidatus Lambdaproteobacteria bacterium RIFOXYD2_FULL_56_26</name>
    <dbReference type="NCBI Taxonomy" id="1817773"/>
    <lineage>
        <taxon>Bacteria</taxon>
        <taxon>Pseudomonadati</taxon>
        <taxon>Pseudomonadota</taxon>
        <taxon>Candidatus Lambdaproteobacteria</taxon>
    </lineage>
</organism>
<dbReference type="InterPro" id="IPR009081">
    <property type="entry name" value="PP-bd_ACP"/>
</dbReference>
<dbReference type="Pfam" id="PF00550">
    <property type="entry name" value="PP-binding"/>
    <property type="match status" value="1"/>
</dbReference>
<evidence type="ECO:0000313" key="2">
    <source>
        <dbReference type="EMBL" id="OGH02712.1"/>
    </source>
</evidence>
<name>A0A1F6GXC8_9PROT</name>
<evidence type="ECO:0000259" key="1">
    <source>
        <dbReference type="PROSITE" id="PS50075"/>
    </source>
</evidence>
<reference evidence="2 3" key="1">
    <citation type="journal article" date="2016" name="Nat. Commun.">
        <title>Thousands of microbial genomes shed light on interconnected biogeochemical processes in an aquifer system.</title>
        <authorList>
            <person name="Anantharaman K."/>
            <person name="Brown C.T."/>
            <person name="Hug L.A."/>
            <person name="Sharon I."/>
            <person name="Castelle C.J."/>
            <person name="Probst A.J."/>
            <person name="Thomas B.C."/>
            <person name="Singh A."/>
            <person name="Wilkins M.J."/>
            <person name="Karaoz U."/>
            <person name="Brodie E.L."/>
            <person name="Williams K.H."/>
            <person name="Hubbard S.S."/>
            <person name="Banfield J.F."/>
        </authorList>
    </citation>
    <scope>NUCLEOTIDE SEQUENCE [LARGE SCALE GENOMIC DNA]</scope>
</reference>
<protein>
    <recommendedName>
        <fullName evidence="1">Carrier domain-containing protein</fullName>
    </recommendedName>
</protein>
<dbReference type="PROSITE" id="PS50075">
    <property type="entry name" value="CARRIER"/>
    <property type="match status" value="1"/>
</dbReference>